<comment type="caution">
    <text evidence="2">The sequence shown here is derived from an EMBL/GenBank/DDBJ whole genome shotgun (WGS) entry which is preliminary data.</text>
</comment>
<evidence type="ECO:0008006" key="4">
    <source>
        <dbReference type="Google" id="ProtNLM"/>
    </source>
</evidence>
<reference evidence="2 3" key="1">
    <citation type="submission" date="2020-04" db="EMBL/GenBank/DDBJ databases">
        <title>Perkinsus olseni comparative genomics.</title>
        <authorList>
            <person name="Bogema D.R."/>
        </authorList>
    </citation>
    <scope>NUCLEOTIDE SEQUENCE [LARGE SCALE GENOMIC DNA]</scope>
    <source>
        <strain evidence="2">00978-12</strain>
    </source>
</reference>
<sequence length="131" mass="14128">MRVVAIDYAPLCMLTVGLLCAMGSVVPPSAEVSTAAVVVTPPSSRDCDGEDCEAGKRNSSCTSKLFYAAIMHDSVLGNFSTLLVHGAMRGDDDLIVRYSWLCVLCRLLVHQREYGRRSHASFAEKIMSGGN</sequence>
<dbReference type="AlphaFoldDB" id="A0A7J6PLJ4"/>
<protein>
    <recommendedName>
        <fullName evidence="4">Secreted protein</fullName>
    </recommendedName>
</protein>
<feature type="signal peptide" evidence="1">
    <location>
        <begin position="1"/>
        <end position="21"/>
    </location>
</feature>
<proteinExistence type="predicted"/>
<dbReference type="EMBL" id="JABANP010000006">
    <property type="protein sequence ID" value="KAF4697014.1"/>
    <property type="molecule type" value="Genomic_DNA"/>
</dbReference>
<evidence type="ECO:0000256" key="1">
    <source>
        <dbReference type="SAM" id="SignalP"/>
    </source>
</evidence>
<gene>
    <name evidence="2" type="ORF">FOZ60_013366</name>
</gene>
<evidence type="ECO:0000313" key="2">
    <source>
        <dbReference type="EMBL" id="KAF4697014.1"/>
    </source>
</evidence>
<accession>A0A7J6PLJ4</accession>
<organism evidence="2 3">
    <name type="scientific">Perkinsus olseni</name>
    <name type="common">Perkinsus atlanticus</name>
    <dbReference type="NCBI Taxonomy" id="32597"/>
    <lineage>
        <taxon>Eukaryota</taxon>
        <taxon>Sar</taxon>
        <taxon>Alveolata</taxon>
        <taxon>Perkinsozoa</taxon>
        <taxon>Perkinsea</taxon>
        <taxon>Perkinsida</taxon>
        <taxon>Perkinsidae</taxon>
        <taxon>Perkinsus</taxon>
    </lineage>
</organism>
<evidence type="ECO:0000313" key="3">
    <source>
        <dbReference type="Proteomes" id="UP000541610"/>
    </source>
</evidence>
<dbReference type="OrthoDB" id="10308830at2759"/>
<keyword evidence="1" id="KW-0732">Signal</keyword>
<feature type="chain" id="PRO_5029811142" description="Secreted protein" evidence="1">
    <location>
        <begin position="22"/>
        <end position="131"/>
    </location>
</feature>
<dbReference type="Proteomes" id="UP000541610">
    <property type="component" value="Unassembled WGS sequence"/>
</dbReference>
<name>A0A7J6PLJ4_PEROL</name>